<feature type="domain" description="Ricin B lectin" evidence="2">
    <location>
        <begin position="72"/>
        <end position="142"/>
    </location>
</feature>
<gene>
    <name evidence="3" type="ORF">SSP24_27920</name>
</gene>
<proteinExistence type="predicted"/>
<organism evidence="3 4">
    <name type="scientific">Streptomyces spinoverrucosus</name>
    <dbReference type="NCBI Taxonomy" id="284043"/>
    <lineage>
        <taxon>Bacteria</taxon>
        <taxon>Bacillati</taxon>
        <taxon>Actinomycetota</taxon>
        <taxon>Actinomycetes</taxon>
        <taxon>Kitasatosporales</taxon>
        <taxon>Streptomycetaceae</taxon>
        <taxon>Streptomyces</taxon>
    </lineage>
</organism>
<evidence type="ECO:0000313" key="4">
    <source>
        <dbReference type="Proteomes" id="UP000317881"/>
    </source>
</evidence>
<evidence type="ECO:0000256" key="1">
    <source>
        <dbReference type="SAM" id="SignalP"/>
    </source>
</evidence>
<feature type="chain" id="PRO_5021376050" description="Ricin B lectin domain-containing protein" evidence="1">
    <location>
        <begin position="30"/>
        <end position="169"/>
    </location>
</feature>
<accession>A0A4Y3VDX9</accession>
<dbReference type="AlphaFoldDB" id="A0A4Y3VDX9"/>
<evidence type="ECO:0000313" key="3">
    <source>
        <dbReference type="EMBL" id="GEC05137.1"/>
    </source>
</evidence>
<dbReference type="PROSITE" id="PS50231">
    <property type="entry name" value="RICIN_B_LECTIN"/>
    <property type="match status" value="1"/>
</dbReference>
<keyword evidence="1" id="KW-0732">Signal</keyword>
<name>A0A4Y3VDX9_9ACTN</name>
<evidence type="ECO:0000259" key="2">
    <source>
        <dbReference type="Pfam" id="PF14200"/>
    </source>
</evidence>
<dbReference type="EMBL" id="BJND01000019">
    <property type="protein sequence ID" value="GEC05137.1"/>
    <property type="molecule type" value="Genomic_DNA"/>
</dbReference>
<dbReference type="Gene3D" id="2.80.10.50">
    <property type="match status" value="1"/>
</dbReference>
<comment type="caution">
    <text evidence="3">The sequence shown here is derived from an EMBL/GenBank/DDBJ whole genome shotgun (WGS) entry which is preliminary data.</text>
</comment>
<dbReference type="SUPFAM" id="SSF50370">
    <property type="entry name" value="Ricin B-like lectins"/>
    <property type="match status" value="1"/>
</dbReference>
<dbReference type="OrthoDB" id="9802600at2"/>
<dbReference type="InterPro" id="IPR035992">
    <property type="entry name" value="Ricin_B-like_lectins"/>
</dbReference>
<dbReference type="RefSeq" id="WP_141309827.1">
    <property type="nucleotide sequence ID" value="NZ_BJND01000019.1"/>
</dbReference>
<dbReference type="Proteomes" id="UP000317881">
    <property type="component" value="Unassembled WGS sequence"/>
</dbReference>
<dbReference type="CDD" id="cd00161">
    <property type="entry name" value="beta-trefoil_Ricin-like"/>
    <property type="match status" value="1"/>
</dbReference>
<reference evidence="3 4" key="1">
    <citation type="submission" date="2019-06" db="EMBL/GenBank/DDBJ databases">
        <title>Whole genome shotgun sequence of Streptomyces spinoverrucosus NBRC 14228.</title>
        <authorList>
            <person name="Hosoyama A."/>
            <person name="Uohara A."/>
            <person name="Ohji S."/>
            <person name="Ichikawa N."/>
        </authorList>
    </citation>
    <scope>NUCLEOTIDE SEQUENCE [LARGE SCALE GENOMIC DNA]</scope>
    <source>
        <strain evidence="3 4">NBRC 14228</strain>
    </source>
</reference>
<dbReference type="Pfam" id="PF14200">
    <property type="entry name" value="RicinB_lectin_2"/>
    <property type="match status" value="1"/>
</dbReference>
<feature type="signal peptide" evidence="1">
    <location>
        <begin position="1"/>
        <end position="29"/>
    </location>
</feature>
<dbReference type="InterPro" id="IPR000772">
    <property type="entry name" value="Ricin_B_lectin"/>
</dbReference>
<sequence length="169" mass="18582">MQRVLTRLSILLGLLSVLLGGVTVSAANAADPTYRVLNNATGGSLLPQGYGNSSADGIYMYAWNAAYTYGGDQWNFEGSYDGYLIRNTKTGKCLKPGGPYYGKTYLTQGTCNHTPEFQWTLEQRAGLYKLTNVSSRQVMTPYYGAGLNEVVVLEPDSNIAKVWWSIDRI</sequence>
<protein>
    <recommendedName>
        <fullName evidence="2">Ricin B lectin domain-containing protein</fullName>
    </recommendedName>
</protein>
<keyword evidence="4" id="KW-1185">Reference proteome</keyword>